<evidence type="ECO:0000313" key="4">
    <source>
        <dbReference type="Proteomes" id="UP001184230"/>
    </source>
</evidence>
<dbReference type="PANTHER" id="PTHR42928">
    <property type="entry name" value="TRICARBOXYLATE-BINDING PROTEIN"/>
    <property type="match status" value="1"/>
</dbReference>
<dbReference type="Gene3D" id="3.40.190.10">
    <property type="entry name" value="Periplasmic binding protein-like II"/>
    <property type="match status" value="1"/>
</dbReference>
<protein>
    <submittedName>
        <fullName evidence="3">Tripartite-type tricarboxylate transporter receptor subunit TctC</fullName>
    </submittedName>
</protein>
<dbReference type="EMBL" id="JAVDRF010000003">
    <property type="protein sequence ID" value="MDR6536075.1"/>
    <property type="molecule type" value="Genomic_DNA"/>
</dbReference>
<gene>
    <name evidence="3" type="ORF">J2739_001845</name>
</gene>
<proteinExistence type="inferred from homology"/>
<keyword evidence="4" id="KW-1185">Reference proteome</keyword>
<sequence length="338" mass="35343">MFHSTRLARRTFRVVAAAGLLLAAAAAQAQAASTSTGSGPAWPSKPVRLVVTYPPGGTVDAVARIIGPKLSARLGQPVVIDNRGGAGGAIGGELVARSPADGYTVMLDASNHAQNPALRSKMPFDTLRDFAPVSLLVKVPNILVVHPAAPIRSVKDLIAQAKARPGEINYASSGNGSSPHLAAELFDSMAKTRMTHVAYKGGGPALTDVMAGQVPVFFASLGSGLPYIQGGKLRPIAIGGRTRSAVLPEVPTIAESGLPGYEMYEWNALFVPAGTPAPVIERLSKEIAATLQDAEVRPRLEALGAEVIGSTPAELDAFRRAELAKWARLARENKLQLD</sequence>
<dbReference type="InterPro" id="IPR005064">
    <property type="entry name" value="BUG"/>
</dbReference>
<feature type="signal peptide" evidence="2">
    <location>
        <begin position="1"/>
        <end position="31"/>
    </location>
</feature>
<organism evidence="3 4">
    <name type="scientific">Variovorax soli</name>
    <dbReference type="NCBI Taxonomy" id="376815"/>
    <lineage>
        <taxon>Bacteria</taxon>
        <taxon>Pseudomonadati</taxon>
        <taxon>Pseudomonadota</taxon>
        <taxon>Betaproteobacteria</taxon>
        <taxon>Burkholderiales</taxon>
        <taxon>Comamonadaceae</taxon>
        <taxon>Variovorax</taxon>
    </lineage>
</organism>
<dbReference type="InterPro" id="IPR006311">
    <property type="entry name" value="TAT_signal"/>
</dbReference>
<comment type="caution">
    <text evidence="3">The sequence shown here is derived from an EMBL/GenBank/DDBJ whole genome shotgun (WGS) entry which is preliminary data.</text>
</comment>
<accession>A0ABU1NC90</accession>
<keyword evidence="3" id="KW-0675">Receptor</keyword>
<dbReference type="PANTHER" id="PTHR42928:SF5">
    <property type="entry name" value="BLR1237 PROTEIN"/>
    <property type="match status" value="1"/>
</dbReference>
<reference evidence="3 4" key="1">
    <citation type="submission" date="2023-07" db="EMBL/GenBank/DDBJ databases">
        <title>Sorghum-associated microbial communities from plants grown in Nebraska, USA.</title>
        <authorList>
            <person name="Schachtman D."/>
        </authorList>
    </citation>
    <scope>NUCLEOTIDE SEQUENCE [LARGE SCALE GENOMIC DNA]</scope>
    <source>
        <strain evidence="3 4">DS1781</strain>
    </source>
</reference>
<dbReference type="CDD" id="cd13578">
    <property type="entry name" value="PBP2_Bug27"/>
    <property type="match status" value="1"/>
</dbReference>
<dbReference type="RefSeq" id="WP_309900727.1">
    <property type="nucleotide sequence ID" value="NZ_JAVDRF010000003.1"/>
</dbReference>
<dbReference type="Proteomes" id="UP001184230">
    <property type="component" value="Unassembled WGS sequence"/>
</dbReference>
<comment type="similarity">
    <text evidence="1">Belongs to the UPF0065 (bug) family.</text>
</comment>
<evidence type="ECO:0000313" key="3">
    <source>
        <dbReference type="EMBL" id="MDR6536075.1"/>
    </source>
</evidence>
<dbReference type="Gene3D" id="3.40.190.150">
    <property type="entry name" value="Bordetella uptake gene, domain 1"/>
    <property type="match status" value="1"/>
</dbReference>
<keyword evidence="2" id="KW-0732">Signal</keyword>
<name>A0ABU1NC90_9BURK</name>
<dbReference type="InterPro" id="IPR042100">
    <property type="entry name" value="Bug_dom1"/>
</dbReference>
<evidence type="ECO:0000256" key="1">
    <source>
        <dbReference type="ARBA" id="ARBA00006987"/>
    </source>
</evidence>
<dbReference type="PIRSF" id="PIRSF017082">
    <property type="entry name" value="YflP"/>
    <property type="match status" value="1"/>
</dbReference>
<feature type="chain" id="PRO_5046550083" evidence="2">
    <location>
        <begin position="32"/>
        <end position="338"/>
    </location>
</feature>
<evidence type="ECO:0000256" key="2">
    <source>
        <dbReference type="SAM" id="SignalP"/>
    </source>
</evidence>
<dbReference type="PROSITE" id="PS51318">
    <property type="entry name" value="TAT"/>
    <property type="match status" value="1"/>
</dbReference>
<dbReference type="Pfam" id="PF03401">
    <property type="entry name" value="TctC"/>
    <property type="match status" value="1"/>
</dbReference>
<dbReference type="SUPFAM" id="SSF53850">
    <property type="entry name" value="Periplasmic binding protein-like II"/>
    <property type="match status" value="1"/>
</dbReference>